<dbReference type="PANTHER" id="PTHR31860">
    <property type="entry name" value="HEAT-INDUCIBLE TRANSCRIPTION REPRESSOR (DUF639)-RELATED"/>
    <property type="match status" value="1"/>
</dbReference>
<keyword evidence="11" id="KW-0472">Membrane</keyword>
<feature type="region of interest" description="Disordered" evidence="10">
    <location>
        <begin position="98"/>
        <end position="119"/>
    </location>
</feature>
<dbReference type="Proteomes" id="UP000639772">
    <property type="component" value="Chromosome 1"/>
</dbReference>
<organism evidence="13 14">
    <name type="scientific">Vanilla planifolia</name>
    <name type="common">Vanilla</name>
    <dbReference type="NCBI Taxonomy" id="51239"/>
    <lineage>
        <taxon>Eukaryota</taxon>
        <taxon>Viridiplantae</taxon>
        <taxon>Streptophyta</taxon>
        <taxon>Embryophyta</taxon>
        <taxon>Tracheophyta</taxon>
        <taxon>Spermatophyta</taxon>
        <taxon>Magnoliopsida</taxon>
        <taxon>Liliopsida</taxon>
        <taxon>Asparagales</taxon>
        <taxon>Orchidaceae</taxon>
        <taxon>Vanilloideae</taxon>
        <taxon>Vanilleae</taxon>
        <taxon>Vanilla</taxon>
    </lineage>
</organism>
<feature type="domain" description="TF-B3" evidence="12">
    <location>
        <begin position="133"/>
        <end position="235"/>
    </location>
</feature>
<dbReference type="Pfam" id="PF02362">
    <property type="entry name" value="B3"/>
    <property type="match status" value="1"/>
</dbReference>
<evidence type="ECO:0000256" key="4">
    <source>
        <dbReference type="ARBA" id="ARBA00023015"/>
    </source>
</evidence>
<dbReference type="CDD" id="cd10017">
    <property type="entry name" value="B3_DNA"/>
    <property type="match status" value="1"/>
</dbReference>
<dbReference type="Gene3D" id="2.30.30.1040">
    <property type="match status" value="1"/>
</dbReference>
<evidence type="ECO:0000313" key="13">
    <source>
        <dbReference type="EMBL" id="KAG0500855.1"/>
    </source>
</evidence>
<feature type="transmembrane region" description="Helical" evidence="11">
    <location>
        <begin position="1103"/>
        <end position="1122"/>
    </location>
</feature>
<sequence>MSSSETLQPLGYVVGYDIFKACGGGFPSVPEVGQLVYYFAEGHAEYATSKVDLSTLLPNPLAEVCRVSAVSLFAHPESDEVFARISLDPLPYAAVPIPANPPPSSNSNAIPLPREEGGDLPDGASDNAGVVFYSKVLTQSDANNGGGFSVPRRCADSIFPTLDYTATPPVQTLSILDLHGNVWNFRHIFRGNPCRHLLTTGWSKFVNSKKLISGDVVVFIRNAAGELYVGIRRTCRILENLINFPLQTEVMDKEGEIGQQRRGSEGLFWRSSRGRISPESVGDAVRSVQTGQKFEVLYYPKIGCPEFVVAKELVDTAMVVPWCAGVRVKMVEEKEDSSRRWLQGTVSKTRVRCLGCRTGPIWGLLQIKWDEPDTQRRVIVNPWQVQLAFPNPYLMHSPTYPNTKKVKLQGNSLGPIEAQESIFPTTINLQGSLFDIQGARHSMSNKMLESSDKLRKTMLLQLPPFRPSTPSSCCMLCRSRVSANGRPPNRPLPPKLPLNFLGLSATGDDGGSWKLADIDRETVQQRLSSWLLKAQTLLTDVAKPLVKSRIDPMPEIVRKSQGMDQDMFFSLETTVDRKMPKGYLSFMAAVSIEHFARMNGLTGRKMQRIFRALAPEGVRDDARSLLEYSCFRYLSRDTSDFHPNLKEPTFQRLLFITMLAWENPYCEVGDSQFSLQNSSLQGKVVGENAFARIAPRVAGVADMSTAHHLFKALVGVERGINLSLWTTYITELVKVHQSRKSYKTGNNQLSMEKLLCIGYSRQRPVLKWEDNIAWPGNVTLTDSAIYFEGIRLRNHREPIRIDLTVEGARVEKAKVGPFGSKLFDSAILISSSCKRETWILEFVDFGGESRRDVWHASVNEITSLYGFIREYGPNDEDSSIHQVYGAHRGKRKAISSAANSIARLQTLQHMRKLSEDPAKLVQFSYLRHAPYGDVVLQTLAVNFWGGPLVKRFEQVSHRTAHWSRPSGDISSGNEHVFDLDGSVYLCKWMKSSSWTSSSSIIFWKNSSVKQGIVLAKNLVVSDLSLVERASLTCKERSQKAEKTQATIDAAMIKGIPSNIDLIKELMLPCSIIAQKVDKLRRWEEPIWTLTSLVIAYTVIFRNLLPYVFPTILVFSSATLLLLKSLKEQGRLGRSFGKVTIRDQPPSSTIQKIVAVKEAMSDLENHLQNLNISLLKLRTIVLAGQPETTTEVALLLLGAAAALLFIPFRYIAAIAVLDFFTRELEFRRDQTVRFMNFLKERWAAVYAAPVVVLPYEGEGGEPTLNDSKLREEAKLDGARNVGSRPKT</sequence>
<dbReference type="EMBL" id="JADCNM010000001">
    <property type="protein sequence ID" value="KAG0500855.1"/>
    <property type="molecule type" value="Genomic_DNA"/>
</dbReference>
<dbReference type="PANTHER" id="PTHR31860:SF3">
    <property type="entry name" value="PROTEIN, PUTATIVE (DUF639)-RELATED"/>
    <property type="match status" value="1"/>
</dbReference>
<dbReference type="Pfam" id="PF06507">
    <property type="entry name" value="ARF_AD"/>
    <property type="match status" value="1"/>
</dbReference>
<evidence type="ECO:0000256" key="8">
    <source>
        <dbReference type="ARBA" id="ARBA00023294"/>
    </source>
</evidence>
<feature type="transmembrane region" description="Helical" evidence="11">
    <location>
        <begin position="1191"/>
        <end position="1216"/>
    </location>
</feature>
<evidence type="ECO:0000256" key="3">
    <source>
        <dbReference type="ARBA" id="ARBA00007853"/>
    </source>
</evidence>
<evidence type="ECO:0000256" key="2">
    <source>
        <dbReference type="ARBA" id="ARBA00004123"/>
    </source>
</evidence>
<evidence type="ECO:0000256" key="9">
    <source>
        <dbReference type="RuleBase" id="RU004561"/>
    </source>
</evidence>
<comment type="subcellular location">
    <subcellularLocation>
        <location evidence="2 9">Nucleus</location>
    </subcellularLocation>
</comment>
<dbReference type="GO" id="GO:0005634">
    <property type="term" value="C:nucleus"/>
    <property type="evidence" value="ECO:0007669"/>
    <property type="project" value="UniProtKB-SubCell"/>
</dbReference>
<evidence type="ECO:0000313" key="14">
    <source>
        <dbReference type="Proteomes" id="UP000639772"/>
    </source>
</evidence>
<evidence type="ECO:0000256" key="7">
    <source>
        <dbReference type="ARBA" id="ARBA00023242"/>
    </source>
</evidence>
<dbReference type="SMART" id="SM01019">
    <property type="entry name" value="B3"/>
    <property type="match status" value="1"/>
</dbReference>
<dbReference type="GO" id="GO:0009734">
    <property type="term" value="P:auxin-activated signaling pathway"/>
    <property type="evidence" value="ECO:0007669"/>
    <property type="project" value="UniProtKB-KW"/>
</dbReference>
<accession>A0A835RYD9</accession>
<protein>
    <recommendedName>
        <fullName evidence="9">Auxin response factor</fullName>
    </recommendedName>
</protein>
<proteinExistence type="inferred from homology"/>
<dbReference type="InterPro" id="IPR003340">
    <property type="entry name" value="B3_DNA-bd"/>
</dbReference>
<name>A0A835RYD9_VANPL</name>
<keyword evidence="6 9" id="KW-0804">Transcription</keyword>
<evidence type="ECO:0000256" key="10">
    <source>
        <dbReference type="SAM" id="MobiDB-lite"/>
    </source>
</evidence>
<dbReference type="GO" id="GO:0006355">
    <property type="term" value="P:regulation of DNA-templated transcription"/>
    <property type="evidence" value="ECO:0007669"/>
    <property type="project" value="InterPro"/>
</dbReference>
<reference evidence="13 14" key="1">
    <citation type="journal article" date="2020" name="Nat. Food">
        <title>A phased Vanilla planifolia genome enables genetic improvement of flavour and production.</title>
        <authorList>
            <person name="Hasing T."/>
            <person name="Tang H."/>
            <person name="Brym M."/>
            <person name="Khazi F."/>
            <person name="Huang T."/>
            <person name="Chambers A.H."/>
        </authorList>
    </citation>
    <scope>NUCLEOTIDE SEQUENCE [LARGE SCALE GENOMIC DNA]</scope>
    <source>
        <tissue evidence="13">Leaf</tissue>
    </source>
</reference>
<evidence type="ECO:0000256" key="5">
    <source>
        <dbReference type="ARBA" id="ARBA00023125"/>
    </source>
</evidence>
<evidence type="ECO:0000256" key="11">
    <source>
        <dbReference type="SAM" id="Phobius"/>
    </source>
</evidence>
<keyword evidence="4 9" id="KW-0805">Transcription regulation</keyword>
<keyword evidence="11" id="KW-1133">Transmembrane helix</keyword>
<keyword evidence="8 9" id="KW-0927">Auxin signaling pathway</keyword>
<comment type="subunit">
    <text evidence="9">Homodimers and heterodimers.</text>
</comment>
<keyword evidence="7 9" id="KW-0539">Nucleus</keyword>
<dbReference type="Pfam" id="PF04842">
    <property type="entry name" value="DUF639"/>
    <property type="match status" value="1"/>
</dbReference>
<dbReference type="FunFam" id="2.40.330.10:FF:000001">
    <property type="entry name" value="Auxin response factor"/>
    <property type="match status" value="1"/>
</dbReference>
<comment type="similarity">
    <text evidence="3 9">Belongs to the ARF family.</text>
</comment>
<dbReference type="InterPro" id="IPR015300">
    <property type="entry name" value="DNA-bd_pseudobarrel_sf"/>
</dbReference>
<dbReference type="InterPro" id="IPR006927">
    <property type="entry name" value="DUF639"/>
</dbReference>
<gene>
    <name evidence="13" type="ORF">HPP92_000927</name>
</gene>
<dbReference type="OrthoDB" id="634852at2759"/>
<keyword evidence="11" id="KW-0812">Transmembrane</keyword>
<dbReference type="PROSITE" id="PS50863">
    <property type="entry name" value="B3"/>
    <property type="match status" value="1"/>
</dbReference>
<comment type="function">
    <text evidence="1 9">Auxin response factors (ARFs) are transcriptional factors that bind specifically to the DNA sequence 5'-TGTCTC-3' found in the auxin-responsive promoter elements (AuxREs).</text>
</comment>
<evidence type="ECO:0000256" key="6">
    <source>
        <dbReference type="ARBA" id="ARBA00023163"/>
    </source>
</evidence>
<evidence type="ECO:0000256" key="1">
    <source>
        <dbReference type="ARBA" id="ARBA00003182"/>
    </source>
</evidence>
<evidence type="ECO:0000259" key="12">
    <source>
        <dbReference type="PROSITE" id="PS50863"/>
    </source>
</evidence>
<keyword evidence="5 9" id="KW-0238">DNA-binding</keyword>
<dbReference type="InterPro" id="IPR010525">
    <property type="entry name" value="ARF_dom"/>
</dbReference>
<dbReference type="Gene3D" id="2.40.330.10">
    <property type="entry name" value="DNA-binding pseudobarrel domain"/>
    <property type="match status" value="1"/>
</dbReference>
<dbReference type="GO" id="GO:0003677">
    <property type="term" value="F:DNA binding"/>
    <property type="evidence" value="ECO:0007669"/>
    <property type="project" value="UniProtKB-KW"/>
</dbReference>
<comment type="caution">
    <text evidence="13">The sequence shown here is derived from an EMBL/GenBank/DDBJ whole genome shotgun (WGS) entry which is preliminary data.</text>
</comment>
<dbReference type="SUPFAM" id="SSF101936">
    <property type="entry name" value="DNA-binding pseudobarrel domain"/>
    <property type="match status" value="1"/>
</dbReference>